<dbReference type="PANTHER" id="PTHR38110:SF1">
    <property type="entry name" value="THIOESTERASE DOMAIN-CONTAINING PROTEIN"/>
    <property type="match status" value="1"/>
</dbReference>
<feature type="domain" description="Acyl-CoA thioesterase-like N-terminal HotDog" evidence="1">
    <location>
        <begin position="29"/>
        <end position="114"/>
    </location>
</feature>
<accession>A0AAW0C9G1</accession>
<dbReference type="PANTHER" id="PTHR38110">
    <property type="entry name" value="CHROMOSOME 23, WHOLE GENOME SHOTGUN SEQUENCE"/>
    <property type="match status" value="1"/>
</dbReference>
<dbReference type="EMBL" id="JAWWNJ010000019">
    <property type="protein sequence ID" value="KAK7035934.1"/>
    <property type="molecule type" value="Genomic_DNA"/>
</dbReference>
<evidence type="ECO:0000313" key="2">
    <source>
        <dbReference type="EMBL" id="KAK7035934.1"/>
    </source>
</evidence>
<dbReference type="Proteomes" id="UP001362999">
    <property type="component" value="Unassembled WGS sequence"/>
</dbReference>
<dbReference type="Pfam" id="PF13622">
    <property type="entry name" value="4HBT_3"/>
    <property type="match status" value="1"/>
</dbReference>
<keyword evidence="3" id="KW-1185">Reference proteome</keyword>
<dbReference type="InterPro" id="IPR029069">
    <property type="entry name" value="HotDog_dom_sf"/>
</dbReference>
<comment type="caution">
    <text evidence="2">The sequence shown here is derived from an EMBL/GenBank/DDBJ whole genome shotgun (WGS) entry which is preliminary data.</text>
</comment>
<sequence length="325" mass="35495">MPAWTKAVEVARKNDSPDSTLVCYTAFADPDWRIGVVPNGGYVLALIVQACIEFQRNTELPDPLHVSTHYLQPTQASTVEVQLRVLKRGRSFVNILADLVQGGRTCVTTHMIFGRIPPTTRPIIDPSSGYARRLPGLAHPSEAVPNSMVTGFVFSKHVRWAVDPSLQAQNAPDSPNRQATEGGGLAVWGAWIEYKDENERITPSSLAFFADCVETMGHLFPPVITGHETKPWLPTLNLTLEWKAPIPPPSAMHSGRTVGIYLTSGFLSEPQCRHTTIIEVWTAPSNIGQGTPVEGWRDAQVCLGVATQMQLMVNPSVNAKAGTKL</sequence>
<dbReference type="SUPFAM" id="SSF54637">
    <property type="entry name" value="Thioesterase/thiol ester dehydrase-isomerase"/>
    <property type="match status" value="1"/>
</dbReference>
<evidence type="ECO:0000313" key="3">
    <source>
        <dbReference type="Proteomes" id="UP001362999"/>
    </source>
</evidence>
<evidence type="ECO:0000259" key="1">
    <source>
        <dbReference type="Pfam" id="PF13622"/>
    </source>
</evidence>
<protein>
    <submittedName>
        <fullName evidence="2">Thioesterase-like superfamily-domain-containing protein</fullName>
    </submittedName>
</protein>
<dbReference type="Gene3D" id="2.40.160.210">
    <property type="entry name" value="Acyl-CoA thioesterase, double hotdog domain"/>
    <property type="match status" value="1"/>
</dbReference>
<dbReference type="AlphaFoldDB" id="A0AAW0C9G1"/>
<reference evidence="2 3" key="1">
    <citation type="journal article" date="2024" name="J Genomics">
        <title>Draft genome sequencing and assembly of Favolaschia claudopus CIRM-BRFM 2984 isolated from oak limbs.</title>
        <authorList>
            <person name="Navarro D."/>
            <person name="Drula E."/>
            <person name="Chaduli D."/>
            <person name="Cazenave R."/>
            <person name="Ahrendt S."/>
            <person name="Wang J."/>
            <person name="Lipzen A."/>
            <person name="Daum C."/>
            <person name="Barry K."/>
            <person name="Grigoriev I.V."/>
            <person name="Favel A."/>
            <person name="Rosso M.N."/>
            <person name="Martin F."/>
        </authorList>
    </citation>
    <scope>NUCLEOTIDE SEQUENCE [LARGE SCALE GENOMIC DNA]</scope>
    <source>
        <strain evidence="2 3">CIRM-BRFM 2984</strain>
    </source>
</reference>
<dbReference type="InterPro" id="IPR042171">
    <property type="entry name" value="Acyl-CoA_hotdog"/>
</dbReference>
<dbReference type="InterPro" id="IPR052389">
    <property type="entry name" value="Sec_Metab_Biosynth-Assoc"/>
</dbReference>
<dbReference type="InterPro" id="IPR049449">
    <property type="entry name" value="TesB_ACOT8-like_N"/>
</dbReference>
<proteinExistence type="predicted"/>
<gene>
    <name evidence="2" type="ORF">R3P38DRAFT_2909787</name>
</gene>
<name>A0AAW0C9G1_9AGAR</name>
<organism evidence="2 3">
    <name type="scientific">Favolaschia claudopus</name>
    <dbReference type="NCBI Taxonomy" id="2862362"/>
    <lineage>
        <taxon>Eukaryota</taxon>
        <taxon>Fungi</taxon>
        <taxon>Dikarya</taxon>
        <taxon>Basidiomycota</taxon>
        <taxon>Agaricomycotina</taxon>
        <taxon>Agaricomycetes</taxon>
        <taxon>Agaricomycetidae</taxon>
        <taxon>Agaricales</taxon>
        <taxon>Marasmiineae</taxon>
        <taxon>Mycenaceae</taxon>
        <taxon>Favolaschia</taxon>
    </lineage>
</organism>